<evidence type="ECO:0008006" key="3">
    <source>
        <dbReference type="Google" id="ProtNLM"/>
    </source>
</evidence>
<dbReference type="InterPro" id="IPR012674">
    <property type="entry name" value="Calycin"/>
</dbReference>
<accession>G2Q9A4</accession>
<dbReference type="OrthoDB" id="425354at2759"/>
<dbReference type="InterPro" id="IPR053037">
    <property type="entry name" value="Pericyclase_pydY-like"/>
</dbReference>
<dbReference type="PANTHER" id="PTHR38115">
    <property type="entry name" value="LIPOCALIN-LIKE DOMAIN-CONTAINING PROTEIN"/>
    <property type="match status" value="1"/>
</dbReference>
<protein>
    <recommendedName>
        <fullName evidence="3">LCCL domain-containing protein</fullName>
    </recommendedName>
</protein>
<dbReference type="KEGG" id="mtm:MYCTH_106502"/>
<dbReference type="HOGENOM" id="CLU_088979_2_0_1"/>
<dbReference type="eggNOG" id="ENOG502SPTA">
    <property type="taxonomic scope" value="Eukaryota"/>
</dbReference>
<keyword evidence="2" id="KW-1185">Reference proteome</keyword>
<evidence type="ECO:0000313" key="1">
    <source>
        <dbReference type="EMBL" id="AEO57196.1"/>
    </source>
</evidence>
<dbReference type="InParanoid" id="G2Q9A4"/>
<dbReference type="PANTHER" id="PTHR38115:SF1">
    <property type="entry name" value="LIPOCALIN-LIKE DOMAIN-CONTAINING PROTEIN"/>
    <property type="match status" value="1"/>
</dbReference>
<dbReference type="EMBL" id="CP003003">
    <property type="protein sequence ID" value="AEO57196.1"/>
    <property type="molecule type" value="Genomic_DNA"/>
</dbReference>
<dbReference type="VEuPathDB" id="FungiDB:MYCTH_106502"/>
<reference evidence="1 2" key="1">
    <citation type="journal article" date="2011" name="Nat. Biotechnol.">
        <title>Comparative genomic analysis of the thermophilic biomass-degrading fungi Myceliophthora thermophila and Thielavia terrestris.</title>
        <authorList>
            <person name="Berka R.M."/>
            <person name="Grigoriev I.V."/>
            <person name="Otillar R."/>
            <person name="Salamov A."/>
            <person name="Grimwood J."/>
            <person name="Reid I."/>
            <person name="Ishmael N."/>
            <person name="John T."/>
            <person name="Darmond C."/>
            <person name="Moisan M.-C."/>
            <person name="Henrissat B."/>
            <person name="Coutinho P.M."/>
            <person name="Lombard V."/>
            <person name="Natvig D.O."/>
            <person name="Lindquist E."/>
            <person name="Schmutz J."/>
            <person name="Lucas S."/>
            <person name="Harris P."/>
            <person name="Powlowski J."/>
            <person name="Bellemare A."/>
            <person name="Taylor D."/>
            <person name="Butler G."/>
            <person name="de Vries R.P."/>
            <person name="Allijn I.E."/>
            <person name="van den Brink J."/>
            <person name="Ushinsky S."/>
            <person name="Storms R."/>
            <person name="Powell A.J."/>
            <person name="Paulsen I.T."/>
            <person name="Elbourne L.D.H."/>
            <person name="Baker S.E."/>
            <person name="Magnuson J."/>
            <person name="LaBoissiere S."/>
            <person name="Clutterbuck A.J."/>
            <person name="Martinez D."/>
            <person name="Wogulis M."/>
            <person name="de Leon A.L."/>
            <person name="Rey M.W."/>
            <person name="Tsang A."/>
        </authorList>
    </citation>
    <scope>NUCLEOTIDE SEQUENCE [LARGE SCALE GENOMIC DNA]</scope>
    <source>
        <strain evidence="2">ATCC 42464 / BCRC 31852 / DSM 1799</strain>
    </source>
</reference>
<dbReference type="Gene3D" id="2.40.128.20">
    <property type="match status" value="1"/>
</dbReference>
<dbReference type="GeneID" id="11512494"/>
<name>G2Q9A4_THET4</name>
<dbReference type="Proteomes" id="UP000007322">
    <property type="component" value="Chromosome 2"/>
</dbReference>
<sequence>MSAPASSNIHNLNGSWTMDKKLSDSIDPILELQGIPWIVRKAVSWATITGTITQTKDEKGRTIIRTEQTATGGLKAETETIQLDGSEQVHESAVFGSQRARSRWLDLTSEHPAPGVSSKEEIDPYLGEGWLEEEPEGSPGHVWITATNERAGWRVDQVWGFALVDGQRYHVKKFVATKGEGRVTARMVYAWVPAR</sequence>
<gene>
    <name evidence="1" type="ORF">MYCTH_106502</name>
</gene>
<dbReference type="OMA" id="MEFTHGS"/>
<proteinExistence type="predicted"/>
<dbReference type="RefSeq" id="XP_003662441.1">
    <property type="nucleotide sequence ID" value="XM_003662393.1"/>
</dbReference>
<dbReference type="AlphaFoldDB" id="G2Q9A4"/>
<organism evidence="1 2">
    <name type="scientific">Thermothelomyces thermophilus (strain ATCC 42464 / BCRC 31852 / DSM 1799)</name>
    <name type="common">Sporotrichum thermophile</name>
    <dbReference type="NCBI Taxonomy" id="573729"/>
    <lineage>
        <taxon>Eukaryota</taxon>
        <taxon>Fungi</taxon>
        <taxon>Dikarya</taxon>
        <taxon>Ascomycota</taxon>
        <taxon>Pezizomycotina</taxon>
        <taxon>Sordariomycetes</taxon>
        <taxon>Sordariomycetidae</taxon>
        <taxon>Sordariales</taxon>
        <taxon>Chaetomiaceae</taxon>
        <taxon>Thermothelomyces</taxon>
    </lineage>
</organism>
<evidence type="ECO:0000313" key="2">
    <source>
        <dbReference type="Proteomes" id="UP000007322"/>
    </source>
</evidence>
<dbReference type="SUPFAM" id="SSF50814">
    <property type="entry name" value="Lipocalins"/>
    <property type="match status" value="1"/>
</dbReference>